<gene>
    <name evidence="2" type="ORF">PRZ48_010243</name>
</gene>
<evidence type="ECO:0000313" key="3">
    <source>
        <dbReference type="Proteomes" id="UP001305779"/>
    </source>
</evidence>
<name>A0ABR0E8M5_ZASCE</name>
<organism evidence="2 3">
    <name type="scientific">Zasmidium cellare</name>
    <name type="common">Wine cellar mold</name>
    <name type="synonym">Racodium cellare</name>
    <dbReference type="NCBI Taxonomy" id="395010"/>
    <lineage>
        <taxon>Eukaryota</taxon>
        <taxon>Fungi</taxon>
        <taxon>Dikarya</taxon>
        <taxon>Ascomycota</taxon>
        <taxon>Pezizomycotina</taxon>
        <taxon>Dothideomycetes</taxon>
        <taxon>Dothideomycetidae</taxon>
        <taxon>Mycosphaerellales</taxon>
        <taxon>Mycosphaerellaceae</taxon>
        <taxon>Zasmidium</taxon>
    </lineage>
</organism>
<reference evidence="2 3" key="1">
    <citation type="journal article" date="2023" name="G3 (Bethesda)">
        <title>A chromosome-level genome assembly of Zasmidium syzygii isolated from banana leaves.</title>
        <authorList>
            <person name="van Westerhoven A.C."/>
            <person name="Mehrabi R."/>
            <person name="Talebi R."/>
            <person name="Steentjes M.B.F."/>
            <person name="Corcolon B."/>
            <person name="Chong P.A."/>
            <person name="Kema G.H.J."/>
            <person name="Seidl M.F."/>
        </authorList>
    </citation>
    <scope>NUCLEOTIDE SEQUENCE [LARGE SCALE GENOMIC DNA]</scope>
    <source>
        <strain evidence="2 3">P124</strain>
    </source>
</reference>
<comment type="caution">
    <text evidence="2">The sequence shown here is derived from an EMBL/GenBank/DDBJ whole genome shotgun (WGS) entry which is preliminary data.</text>
</comment>
<sequence>MDSSSGSLVAPQILLLISLLVQIIKHNIREARRHIFPLEYLPEELQDMIIGYALIKRAEVLPGNVQYTSFVPGAATYSLAKIGPLPRVN</sequence>
<evidence type="ECO:0000256" key="1">
    <source>
        <dbReference type="SAM" id="Phobius"/>
    </source>
</evidence>
<dbReference type="Proteomes" id="UP001305779">
    <property type="component" value="Unassembled WGS sequence"/>
</dbReference>
<keyword evidence="1" id="KW-1133">Transmembrane helix</keyword>
<protein>
    <submittedName>
        <fullName evidence="2">Uncharacterized protein</fullName>
    </submittedName>
</protein>
<keyword evidence="3" id="KW-1185">Reference proteome</keyword>
<evidence type="ECO:0000313" key="2">
    <source>
        <dbReference type="EMBL" id="KAK4497590.1"/>
    </source>
</evidence>
<dbReference type="EMBL" id="JAXOVC010000008">
    <property type="protein sequence ID" value="KAK4497590.1"/>
    <property type="molecule type" value="Genomic_DNA"/>
</dbReference>
<accession>A0ABR0E8M5</accession>
<keyword evidence="1" id="KW-0472">Membrane</keyword>
<feature type="transmembrane region" description="Helical" evidence="1">
    <location>
        <begin position="6"/>
        <end position="24"/>
    </location>
</feature>
<keyword evidence="1" id="KW-0812">Transmembrane</keyword>
<proteinExistence type="predicted"/>